<dbReference type="OrthoDB" id="671439at2759"/>
<feature type="domain" description="SGNH hydrolase-type esterase" evidence="1">
    <location>
        <begin position="17"/>
        <end position="217"/>
    </location>
</feature>
<comment type="caution">
    <text evidence="2">The sequence shown here is derived from an EMBL/GenBank/DDBJ whole genome shotgun (WGS) entry which is preliminary data.</text>
</comment>
<dbReference type="RefSeq" id="XP_031027093.1">
    <property type="nucleotide sequence ID" value="XM_031166737.1"/>
</dbReference>
<dbReference type="STRING" id="1806994.A0A507CHG9"/>
<dbReference type="CDD" id="cd01838">
    <property type="entry name" value="Isoamyl_acetate_hydrolase_like"/>
    <property type="match status" value="1"/>
</dbReference>
<evidence type="ECO:0000259" key="1">
    <source>
        <dbReference type="Pfam" id="PF13472"/>
    </source>
</evidence>
<dbReference type="PANTHER" id="PTHR14209">
    <property type="entry name" value="ISOAMYL ACETATE-HYDROLYZING ESTERASE 1"/>
    <property type="match status" value="1"/>
</dbReference>
<dbReference type="EMBL" id="QEAO01000003">
    <property type="protein sequence ID" value="TPX37023.1"/>
    <property type="molecule type" value="Genomic_DNA"/>
</dbReference>
<keyword evidence="3" id="KW-1185">Reference proteome</keyword>
<dbReference type="SUPFAM" id="SSF52266">
    <property type="entry name" value="SGNH hydrolase"/>
    <property type="match status" value="1"/>
</dbReference>
<evidence type="ECO:0000313" key="3">
    <source>
        <dbReference type="Proteomes" id="UP000319731"/>
    </source>
</evidence>
<gene>
    <name evidence="2" type="ORF">SmJEL517_g00809</name>
</gene>
<dbReference type="GeneID" id="42002034"/>
<accession>A0A507CHG9</accession>
<dbReference type="Gene3D" id="3.40.50.1110">
    <property type="entry name" value="SGNH hydrolase"/>
    <property type="match status" value="1"/>
</dbReference>
<name>A0A507CHG9_9FUNG</name>
<dbReference type="PANTHER" id="PTHR14209:SF19">
    <property type="entry name" value="ISOAMYL ACETATE-HYDROLYZING ESTERASE 1 HOMOLOG"/>
    <property type="match status" value="1"/>
</dbReference>
<dbReference type="InterPro" id="IPR036514">
    <property type="entry name" value="SGNH_hydro_sf"/>
</dbReference>
<sequence>MADSLRIDNIELDQIIVFGDSITQWGYNTDHLGWVALVSHAYVRKLDVLNRGFSGFNTRLCKYVLPSILNNPTLKLKAAKLRLVSIFLGANDACIASANPRQHVSLPDFCDNVRLMIDTIRHYHPDARIILISCPPVYPKRWGEHRAGQPNRVQDRDVDVTRSYHESVLKLADDLNIPVIDTWKAIFGGNGEYNEAIAADTQILHDGLHLGPKGNQVLGTAFLELIALEWPDMKPESIESKVPWWDKIDVTSEETVVESLFKYCT</sequence>
<evidence type="ECO:0000313" key="2">
    <source>
        <dbReference type="EMBL" id="TPX37023.1"/>
    </source>
</evidence>
<organism evidence="2 3">
    <name type="scientific">Synchytrium microbalum</name>
    <dbReference type="NCBI Taxonomy" id="1806994"/>
    <lineage>
        <taxon>Eukaryota</taxon>
        <taxon>Fungi</taxon>
        <taxon>Fungi incertae sedis</taxon>
        <taxon>Chytridiomycota</taxon>
        <taxon>Chytridiomycota incertae sedis</taxon>
        <taxon>Chytridiomycetes</taxon>
        <taxon>Synchytriales</taxon>
        <taxon>Synchytriaceae</taxon>
        <taxon>Synchytrium</taxon>
    </lineage>
</organism>
<protein>
    <recommendedName>
        <fullName evidence="1">SGNH hydrolase-type esterase domain-containing protein</fullName>
    </recommendedName>
</protein>
<dbReference type="AlphaFoldDB" id="A0A507CHG9"/>
<dbReference type="InterPro" id="IPR013830">
    <property type="entry name" value="SGNH_hydro"/>
</dbReference>
<dbReference type="Proteomes" id="UP000319731">
    <property type="component" value="Unassembled WGS sequence"/>
</dbReference>
<proteinExistence type="predicted"/>
<dbReference type="Pfam" id="PF13472">
    <property type="entry name" value="Lipase_GDSL_2"/>
    <property type="match status" value="1"/>
</dbReference>
<dbReference type="InterPro" id="IPR045136">
    <property type="entry name" value="Iah1-like"/>
</dbReference>
<reference evidence="2 3" key="1">
    <citation type="journal article" date="2019" name="Sci. Rep.">
        <title>Comparative genomics of chytrid fungi reveal insights into the obligate biotrophic and pathogenic lifestyle of Synchytrium endobioticum.</title>
        <authorList>
            <person name="van de Vossenberg B.T.L.H."/>
            <person name="Warris S."/>
            <person name="Nguyen H.D.T."/>
            <person name="van Gent-Pelzer M.P.E."/>
            <person name="Joly D.L."/>
            <person name="van de Geest H.C."/>
            <person name="Bonants P.J.M."/>
            <person name="Smith D.S."/>
            <person name="Levesque C.A."/>
            <person name="van der Lee T.A.J."/>
        </authorList>
    </citation>
    <scope>NUCLEOTIDE SEQUENCE [LARGE SCALE GENOMIC DNA]</scope>
    <source>
        <strain evidence="2 3">JEL517</strain>
    </source>
</reference>